<dbReference type="EMBL" id="QXQB01000001">
    <property type="protein sequence ID" value="RJX40910.1"/>
    <property type="molecule type" value="Genomic_DNA"/>
</dbReference>
<dbReference type="Proteomes" id="UP000267798">
    <property type="component" value="Unassembled WGS sequence"/>
</dbReference>
<dbReference type="InterPro" id="IPR010093">
    <property type="entry name" value="SinI_DNA-bd"/>
</dbReference>
<feature type="domain" description="Helix-turn-helix" evidence="1">
    <location>
        <begin position="39"/>
        <end position="85"/>
    </location>
</feature>
<evidence type="ECO:0000313" key="3">
    <source>
        <dbReference type="Proteomes" id="UP000267798"/>
    </source>
</evidence>
<dbReference type="NCBIfam" id="TIGR01764">
    <property type="entry name" value="excise"/>
    <property type="match status" value="1"/>
</dbReference>
<keyword evidence="3" id="KW-1185">Reference proteome</keyword>
<evidence type="ECO:0000259" key="1">
    <source>
        <dbReference type="Pfam" id="PF12728"/>
    </source>
</evidence>
<evidence type="ECO:0000313" key="2">
    <source>
        <dbReference type="EMBL" id="RJX40910.1"/>
    </source>
</evidence>
<dbReference type="Pfam" id="PF12728">
    <property type="entry name" value="HTH_17"/>
    <property type="match status" value="1"/>
</dbReference>
<proteinExistence type="predicted"/>
<reference evidence="2 3" key="1">
    <citation type="submission" date="2018-09" db="EMBL/GenBank/DDBJ databases">
        <title>Paenibacillus aracenensis nov. sp. isolated from a cave in southern Spain.</title>
        <authorList>
            <person name="Jurado V."/>
            <person name="Gutierrez-Patricio S."/>
            <person name="Gonzalez-Pimentel J.L."/>
            <person name="Miller A.Z."/>
            <person name="Laiz L."/>
            <person name="Saiz-Jimenez C."/>
        </authorList>
    </citation>
    <scope>NUCLEOTIDE SEQUENCE [LARGE SCALE GENOMIC DNA]</scope>
    <source>
        <strain evidence="2 3">JCM 19203</strain>
    </source>
</reference>
<sequence length="96" mass="11005">MDKLRPLQQEDLVAAFYEFSNSVLPQIIEQTQKIRPATMNIDDAAVYMGVHKDTLRKLIREKELPHVRVAGRILLRPQTLDDFMAASERESVQIVG</sequence>
<accession>A0A3A6PKL6</accession>
<protein>
    <submittedName>
        <fullName evidence="2">Helix-turn-helix domain-containing protein</fullName>
    </submittedName>
</protein>
<dbReference type="OrthoDB" id="515428at2"/>
<dbReference type="RefSeq" id="WP_120106909.1">
    <property type="nucleotide sequence ID" value="NZ_QXQB01000001.1"/>
</dbReference>
<name>A0A3A6PKL6_9BACL</name>
<dbReference type="InterPro" id="IPR009061">
    <property type="entry name" value="DNA-bd_dom_put_sf"/>
</dbReference>
<dbReference type="AlphaFoldDB" id="A0A3A6PKL6"/>
<dbReference type="SUPFAM" id="SSF46955">
    <property type="entry name" value="Putative DNA-binding domain"/>
    <property type="match status" value="1"/>
</dbReference>
<gene>
    <name evidence="2" type="ORF">D3P09_02505</name>
</gene>
<dbReference type="InterPro" id="IPR041657">
    <property type="entry name" value="HTH_17"/>
</dbReference>
<dbReference type="GO" id="GO:0003677">
    <property type="term" value="F:DNA binding"/>
    <property type="evidence" value="ECO:0007669"/>
    <property type="project" value="InterPro"/>
</dbReference>
<comment type="caution">
    <text evidence="2">The sequence shown here is derived from an EMBL/GenBank/DDBJ whole genome shotgun (WGS) entry which is preliminary data.</text>
</comment>
<organism evidence="2 3">
    <name type="scientific">Paenibacillus pinisoli</name>
    <dbReference type="NCBI Taxonomy" id="1276110"/>
    <lineage>
        <taxon>Bacteria</taxon>
        <taxon>Bacillati</taxon>
        <taxon>Bacillota</taxon>
        <taxon>Bacilli</taxon>
        <taxon>Bacillales</taxon>
        <taxon>Paenibacillaceae</taxon>
        <taxon>Paenibacillus</taxon>
    </lineage>
</organism>